<sequence length="162" mass="16678">MRVSQHDGPGDRTPEGQPHEQTAAPTPVAAPGAAAPQPGPLYVPVRPGPAGYVVRLWRTPVGSRTAVAFTSDQRLRSVLGPTQPWIKLSESALRAMAEPLGAHHLTVDPLLTARPPAVWAEPAADRREPGRDPAGETGTDGGAGAGGSTDDGARPRSAGLTP</sequence>
<dbReference type="OrthoDB" id="4238227at2"/>
<dbReference type="InterPro" id="IPR049975">
    <property type="entry name" value="SAV_915-like_dom"/>
</dbReference>
<keyword evidence="4" id="KW-1185">Reference proteome</keyword>
<name>A0A1I1WSU9_9ACTN</name>
<dbReference type="InterPro" id="IPR009839">
    <property type="entry name" value="SseB_N"/>
</dbReference>
<evidence type="ECO:0000256" key="1">
    <source>
        <dbReference type="SAM" id="MobiDB-lite"/>
    </source>
</evidence>
<protein>
    <submittedName>
        <fullName evidence="3">SseB protein N-terminal domain-containing protein</fullName>
    </submittedName>
</protein>
<evidence type="ECO:0000313" key="3">
    <source>
        <dbReference type="EMBL" id="SFD98264.1"/>
    </source>
</evidence>
<feature type="compositionally biased region" description="Low complexity" evidence="1">
    <location>
        <begin position="21"/>
        <end position="36"/>
    </location>
</feature>
<evidence type="ECO:0000313" key="4">
    <source>
        <dbReference type="Proteomes" id="UP000199323"/>
    </source>
</evidence>
<reference evidence="3 4" key="1">
    <citation type="submission" date="2016-10" db="EMBL/GenBank/DDBJ databases">
        <authorList>
            <person name="de Groot N.N."/>
        </authorList>
    </citation>
    <scope>NUCLEOTIDE SEQUENCE [LARGE SCALE GENOMIC DNA]</scope>
    <source>
        <strain evidence="3 4">CGMCC 4.3510</strain>
    </source>
</reference>
<dbReference type="EMBL" id="FONG01000001">
    <property type="protein sequence ID" value="SFD98264.1"/>
    <property type="molecule type" value="Genomic_DNA"/>
</dbReference>
<dbReference type="Proteomes" id="UP000199323">
    <property type="component" value="Unassembled WGS sequence"/>
</dbReference>
<feature type="compositionally biased region" description="Gly residues" evidence="1">
    <location>
        <begin position="138"/>
        <end position="149"/>
    </location>
</feature>
<evidence type="ECO:0000259" key="2">
    <source>
        <dbReference type="Pfam" id="PF07179"/>
    </source>
</evidence>
<proteinExistence type="predicted"/>
<dbReference type="RefSeq" id="WP_107416913.1">
    <property type="nucleotide sequence ID" value="NZ_FONG01000001.1"/>
</dbReference>
<gene>
    <name evidence="3" type="ORF">SAMN05216251_10156</name>
</gene>
<dbReference type="NCBIfam" id="NF042914">
    <property type="entry name" value="SAV915_dom"/>
    <property type="match status" value="1"/>
</dbReference>
<feature type="compositionally biased region" description="Basic and acidic residues" evidence="1">
    <location>
        <begin position="1"/>
        <end position="18"/>
    </location>
</feature>
<feature type="domain" description="SseB protein N-terminal" evidence="2">
    <location>
        <begin position="49"/>
        <end position="110"/>
    </location>
</feature>
<feature type="compositionally biased region" description="Basic and acidic residues" evidence="1">
    <location>
        <begin position="123"/>
        <end position="134"/>
    </location>
</feature>
<feature type="region of interest" description="Disordered" evidence="1">
    <location>
        <begin position="1"/>
        <end position="41"/>
    </location>
</feature>
<feature type="region of interest" description="Disordered" evidence="1">
    <location>
        <begin position="120"/>
        <end position="162"/>
    </location>
</feature>
<organism evidence="3 4">
    <name type="scientific">Actinacidiphila alni</name>
    <dbReference type="NCBI Taxonomy" id="380248"/>
    <lineage>
        <taxon>Bacteria</taxon>
        <taxon>Bacillati</taxon>
        <taxon>Actinomycetota</taxon>
        <taxon>Actinomycetes</taxon>
        <taxon>Kitasatosporales</taxon>
        <taxon>Streptomycetaceae</taxon>
        <taxon>Actinacidiphila</taxon>
    </lineage>
</organism>
<dbReference type="Pfam" id="PF07179">
    <property type="entry name" value="SseB"/>
    <property type="match status" value="1"/>
</dbReference>
<accession>A0A1I1WSU9</accession>
<dbReference type="AlphaFoldDB" id="A0A1I1WSU9"/>